<gene>
    <name evidence="1" type="primary">WBGene00095907</name>
</gene>
<proteinExistence type="predicted"/>
<evidence type="ECO:0000313" key="2">
    <source>
        <dbReference type="Proteomes" id="UP000005239"/>
    </source>
</evidence>
<keyword evidence="2" id="KW-1185">Reference proteome</keyword>
<accession>A0A8R1U6Q7</accession>
<name>A0A454XSB7_PRIPA</name>
<dbReference type="AlphaFoldDB" id="A0A454XSB7"/>
<dbReference type="EnsemblMetazoa" id="PPA06353.1">
    <property type="protein sequence ID" value="PPA06353.1"/>
    <property type="gene ID" value="WBGene00095907"/>
</dbReference>
<protein>
    <submittedName>
        <fullName evidence="1">Uncharacterized protein</fullName>
    </submittedName>
</protein>
<reference evidence="2" key="1">
    <citation type="journal article" date="2008" name="Nat. Genet.">
        <title>The Pristionchus pacificus genome provides a unique perspective on nematode lifestyle and parasitism.</title>
        <authorList>
            <person name="Dieterich C."/>
            <person name="Clifton S.W."/>
            <person name="Schuster L.N."/>
            <person name="Chinwalla A."/>
            <person name="Delehaunty K."/>
            <person name="Dinkelacker I."/>
            <person name="Fulton L."/>
            <person name="Fulton R."/>
            <person name="Godfrey J."/>
            <person name="Minx P."/>
            <person name="Mitreva M."/>
            <person name="Roeseler W."/>
            <person name="Tian H."/>
            <person name="Witte H."/>
            <person name="Yang S.P."/>
            <person name="Wilson R.K."/>
            <person name="Sommer R.J."/>
        </authorList>
    </citation>
    <scope>NUCLEOTIDE SEQUENCE [LARGE SCALE GENOMIC DNA]</scope>
    <source>
        <strain evidence="2">PS312</strain>
    </source>
</reference>
<evidence type="ECO:0000313" key="1">
    <source>
        <dbReference type="EnsemblMetazoa" id="PPA06353.1"/>
    </source>
</evidence>
<sequence length="172" mass="18359">MLLLVLIVGVGITVGVEVVTTTLARIPLNSCYISNTTSTPYDVLERVNREAAAQKDCELLCDSQSSCSGIAFKEGSDISCVLLSTAKLDKVCSAPTTILHKQTEGCAGPSEPSTSIAPPASCLSECDAGKIWIDDPYVSELEHVFCPGKDLSDSPQFQWDEIQVLSLGIFND</sequence>
<dbReference type="Proteomes" id="UP000005239">
    <property type="component" value="Unassembled WGS sequence"/>
</dbReference>
<accession>A0A454XSB7</accession>
<organism evidence="1 2">
    <name type="scientific">Pristionchus pacificus</name>
    <name type="common">Parasitic nematode worm</name>
    <dbReference type="NCBI Taxonomy" id="54126"/>
    <lineage>
        <taxon>Eukaryota</taxon>
        <taxon>Metazoa</taxon>
        <taxon>Ecdysozoa</taxon>
        <taxon>Nematoda</taxon>
        <taxon>Chromadorea</taxon>
        <taxon>Rhabditida</taxon>
        <taxon>Rhabditina</taxon>
        <taxon>Diplogasteromorpha</taxon>
        <taxon>Diplogasteroidea</taxon>
        <taxon>Neodiplogasteridae</taxon>
        <taxon>Pristionchus</taxon>
    </lineage>
</organism>
<reference evidence="1" key="2">
    <citation type="submission" date="2022-06" db="UniProtKB">
        <authorList>
            <consortium name="EnsemblMetazoa"/>
        </authorList>
    </citation>
    <scope>IDENTIFICATION</scope>
    <source>
        <strain evidence="1">PS312</strain>
    </source>
</reference>